<name>A0A146KEU1_9EUKA</name>
<organism evidence="1">
    <name type="scientific">Trepomonas sp. PC1</name>
    <dbReference type="NCBI Taxonomy" id="1076344"/>
    <lineage>
        <taxon>Eukaryota</taxon>
        <taxon>Metamonada</taxon>
        <taxon>Diplomonadida</taxon>
        <taxon>Hexamitidae</taxon>
        <taxon>Hexamitinae</taxon>
        <taxon>Trepomonas</taxon>
    </lineage>
</organism>
<feature type="non-terminal residue" evidence="1">
    <location>
        <position position="263"/>
    </location>
</feature>
<evidence type="ECO:0000313" key="1">
    <source>
        <dbReference type="EMBL" id="JAP94016.1"/>
    </source>
</evidence>
<gene>
    <name evidence="1" type="ORF">TPC1_13483</name>
</gene>
<feature type="non-terminal residue" evidence="1">
    <location>
        <position position="1"/>
    </location>
</feature>
<dbReference type="EMBL" id="GDID01002590">
    <property type="protein sequence ID" value="JAP94016.1"/>
    <property type="molecule type" value="Transcribed_RNA"/>
</dbReference>
<protein>
    <submittedName>
        <fullName evidence="1">Uncharacterized protein</fullName>
    </submittedName>
</protein>
<proteinExistence type="predicted"/>
<accession>A0A146KEU1</accession>
<dbReference type="AlphaFoldDB" id="A0A146KEU1"/>
<sequence>KSLYNHLIKITLQDKVQFDNALYYIFGIDGEKSGQIFEKLMVIKAQYKQFESKQDEFYNSQQIQEQCKYCENDSIRPRLPQNMDQIIPFSNIIKISSKSDQSTIFKHSRSRNFISLNIVEVQTQDVNELIEKSVKFGQVMNVLQLSGKVLIQYQAFESCLALCHFQSIEGQLYFTKKTDDKQVQQESYVILSELPSNLLGDELLNQKFINKIYLKAVFFQVEEAKALLQFQNINCSIKFLKSKEYEEVCKAEMGRDVDVQEWV</sequence>
<reference evidence="1" key="1">
    <citation type="submission" date="2015-07" db="EMBL/GenBank/DDBJ databases">
        <title>Adaptation to a free-living lifestyle via gene acquisitions in the diplomonad Trepomonas sp. PC1.</title>
        <authorList>
            <person name="Xu F."/>
            <person name="Jerlstrom-Hultqvist J."/>
            <person name="Kolisko M."/>
            <person name="Simpson A.G.B."/>
            <person name="Roger A.J."/>
            <person name="Svard S.G."/>
            <person name="Andersson J.O."/>
        </authorList>
    </citation>
    <scope>NUCLEOTIDE SEQUENCE</scope>
    <source>
        <strain evidence="1">PC1</strain>
    </source>
</reference>